<organism evidence="1 2">
    <name type="scientific">Bradyrhizobium frederickii</name>
    <dbReference type="NCBI Taxonomy" id="2560054"/>
    <lineage>
        <taxon>Bacteria</taxon>
        <taxon>Pseudomonadati</taxon>
        <taxon>Pseudomonadota</taxon>
        <taxon>Alphaproteobacteria</taxon>
        <taxon>Hyphomicrobiales</taxon>
        <taxon>Nitrobacteraceae</taxon>
        <taxon>Bradyrhizobium</taxon>
    </lineage>
</organism>
<evidence type="ECO:0000313" key="1">
    <source>
        <dbReference type="EMBL" id="TFV34850.1"/>
    </source>
</evidence>
<name>A0A4Y9KU32_9BRAD</name>
<dbReference type="GO" id="GO:0016740">
    <property type="term" value="F:transferase activity"/>
    <property type="evidence" value="ECO:0007669"/>
    <property type="project" value="UniProtKB-KW"/>
</dbReference>
<dbReference type="Pfam" id="PF13692">
    <property type="entry name" value="Glyco_trans_1_4"/>
    <property type="match status" value="1"/>
</dbReference>
<dbReference type="Proteomes" id="UP000298225">
    <property type="component" value="Unassembled WGS sequence"/>
</dbReference>
<reference evidence="1 2" key="1">
    <citation type="submission" date="2019-03" db="EMBL/GenBank/DDBJ databases">
        <title>Bradyrhizobium strains diversity isolated from Chamaecrista fasciculata.</title>
        <authorList>
            <person name="Urquiaga M.C.O."/>
            <person name="Hungria M."/>
            <person name="Delamuta J.R.M."/>
        </authorList>
    </citation>
    <scope>NUCLEOTIDE SEQUENCE [LARGE SCALE GENOMIC DNA]</scope>
    <source>
        <strain evidence="1 2">CNPSo 3424</strain>
    </source>
</reference>
<dbReference type="RefSeq" id="WP_135171126.1">
    <property type="nucleotide sequence ID" value="NZ_SPQU01000018.1"/>
</dbReference>
<dbReference type="SUPFAM" id="SSF53756">
    <property type="entry name" value="UDP-Glycosyltransferase/glycogen phosphorylase"/>
    <property type="match status" value="1"/>
</dbReference>
<accession>A0A4Y9KU32</accession>
<sequence>MRLVIVASNWPFPGHTVRAANVVVFELTRALAAQPGMTIGFLKVGVGLEGEPGPDAEELAGLAALAEAGVDILPEIVLPMRTTQGSPFAKLLNPKPEHFYPYVDHDGGAIARTLASWNADALMVPWSEWLTAACSTVPVLKFAYYGNPDHKAGYMRTLHDRRLNGWSLGYVRLRLGLSRLEQVHNEIMRRYEVLGDVAANDAEYYARRGHPNAFYIQNVWIDRFGERWRERRRALEQATPLVIIGNVGKLGGTANRYGLDYLGREVLPELRKRMAPGTFRIEILGSGELEPGIRTPLEGPDVVFRGFVPDIDEAMLAAHVFLCTNNATPFKVGHTRYLHAWTLGSCVVAHRDVSLSMPEIRHEENALLGRDASDIADLIVRAGQDQALRNRIGSAGWETYLTSFRAETVAGYIVERLRHRSGCGELRHNG</sequence>
<protein>
    <submittedName>
        <fullName evidence="1">Glycosyltransferase</fullName>
    </submittedName>
</protein>
<comment type="caution">
    <text evidence="1">The sequence shown here is derived from an EMBL/GenBank/DDBJ whole genome shotgun (WGS) entry which is preliminary data.</text>
</comment>
<keyword evidence="2" id="KW-1185">Reference proteome</keyword>
<dbReference type="OrthoDB" id="8453690at2"/>
<evidence type="ECO:0000313" key="2">
    <source>
        <dbReference type="Proteomes" id="UP000298225"/>
    </source>
</evidence>
<dbReference type="EMBL" id="SPQU01000018">
    <property type="protein sequence ID" value="TFV34850.1"/>
    <property type="molecule type" value="Genomic_DNA"/>
</dbReference>
<keyword evidence="1" id="KW-0808">Transferase</keyword>
<dbReference type="AlphaFoldDB" id="A0A4Y9KU32"/>
<dbReference type="Gene3D" id="3.40.50.2000">
    <property type="entry name" value="Glycogen Phosphorylase B"/>
    <property type="match status" value="2"/>
</dbReference>
<gene>
    <name evidence="1" type="ORF">E4K66_29980</name>
</gene>
<proteinExistence type="predicted"/>